<dbReference type="InterPro" id="IPR050790">
    <property type="entry name" value="ExbB/TolQ_transport"/>
</dbReference>
<name>A0A382BLM5_9ZZZZ</name>
<feature type="transmembrane region" description="Helical" evidence="9">
    <location>
        <begin position="180"/>
        <end position="203"/>
    </location>
</feature>
<evidence type="ECO:0000256" key="3">
    <source>
        <dbReference type="ARBA" id="ARBA00022448"/>
    </source>
</evidence>
<dbReference type="Pfam" id="PF01618">
    <property type="entry name" value="MotA_ExbB"/>
    <property type="match status" value="1"/>
</dbReference>
<sequence>MVGVMRLYSALLQIPGMDQPDQTLGEQMAFIWDETGFMRWPLGACIIIAFFVIIWKFFDLLMKSIRTKNILGEVDELLAQHRIDEALEATRDSDAPAAKILYAGLDRHDEGTERVMKAIENQGLIELSKLEKGLVVLATLTNVAPLLGFLGTVIGMIIAFQSIEAAGEVEATLVAGGIKVALLTTAAGLTIAIPVSISHNYFVSRIDSLVIDMEESAQKMIDALHRMESDQATP</sequence>
<dbReference type="PANTHER" id="PTHR30625:SF15">
    <property type="entry name" value="BIOPOLYMER TRANSPORT PROTEIN EXBB"/>
    <property type="match status" value="1"/>
</dbReference>
<keyword evidence="8 9" id="KW-0472">Membrane</keyword>
<protein>
    <recommendedName>
        <fullName evidence="10">MotA/TolQ/ExbB proton channel domain-containing protein</fullName>
    </recommendedName>
</protein>
<proteinExistence type="inferred from homology"/>
<keyword evidence="4" id="KW-1003">Cell membrane</keyword>
<dbReference type="GO" id="GO:0005886">
    <property type="term" value="C:plasma membrane"/>
    <property type="evidence" value="ECO:0007669"/>
    <property type="project" value="UniProtKB-SubCell"/>
</dbReference>
<dbReference type="EMBL" id="UINC01030159">
    <property type="protein sequence ID" value="SVB14087.1"/>
    <property type="molecule type" value="Genomic_DNA"/>
</dbReference>
<accession>A0A382BLM5</accession>
<evidence type="ECO:0000256" key="4">
    <source>
        <dbReference type="ARBA" id="ARBA00022475"/>
    </source>
</evidence>
<comment type="subcellular location">
    <subcellularLocation>
        <location evidence="1">Cell membrane</location>
        <topology evidence="1">Multi-pass membrane protein</topology>
    </subcellularLocation>
</comment>
<evidence type="ECO:0000256" key="6">
    <source>
        <dbReference type="ARBA" id="ARBA00022927"/>
    </source>
</evidence>
<evidence type="ECO:0000256" key="5">
    <source>
        <dbReference type="ARBA" id="ARBA00022692"/>
    </source>
</evidence>
<keyword evidence="3" id="KW-0813">Transport</keyword>
<evidence type="ECO:0000256" key="1">
    <source>
        <dbReference type="ARBA" id="ARBA00004651"/>
    </source>
</evidence>
<keyword evidence="5 9" id="KW-0812">Transmembrane</keyword>
<evidence type="ECO:0000256" key="9">
    <source>
        <dbReference type="SAM" id="Phobius"/>
    </source>
</evidence>
<gene>
    <name evidence="11" type="ORF">METZ01_LOCUS166941</name>
</gene>
<feature type="transmembrane region" description="Helical" evidence="9">
    <location>
        <begin position="134"/>
        <end position="160"/>
    </location>
</feature>
<dbReference type="GO" id="GO:0017038">
    <property type="term" value="P:protein import"/>
    <property type="evidence" value="ECO:0007669"/>
    <property type="project" value="TreeGrafter"/>
</dbReference>
<evidence type="ECO:0000256" key="2">
    <source>
        <dbReference type="ARBA" id="ARBA00010442"/>
    </source>
</evidence>
<organism evidence="11">
    <name type="scientific">marine metagenome</name>
    <dbReference type="NCBI Taxonomy" id="408172"/>
    <lineage>
        <taxon>unclassified sequences</taxon>
        <taxon>metagenomes</taxon>
        <taxon>ecological metagenomes</taxon>
    </lineage>
</organism>
<evidence type="ECO:0000313" key="11">
    <source>
        <dbReference type="EMBL" id="SVB14087.1"/>
    </source>
</evidence>
<dbReference type="AlphaFoldDB" id="A0A382BLM5"/>
<dbReference type="InterPro" id="IPR002898">
    <property type="entry name" value="MotA_ExbB_proton_chnl"/>
</dbReference>
<dbReference type="PANTHER" id="PTHR30625">
    <property type="entry name" value="PROTEIN TOLQ"/>
    <property type="match status" value="1"/>
</dbReference>
<feature type="transmembrane region" description="Helical" evidence="9">
    <location>
        <begin position="40"/>
        <end position="58"/>
    </location>
</feature>
<reference evidence="11" key="1">
    <citation type="submission" date="2018-05" db="EMBL/GenBank/DDBJ databases">
        <authorList>
            <person name="Lanie J.A."/>
            <person name="Ng W.-L."/>
            <person name="Kazmierczak K.M."/>
            <person name="Andrzejewski T.M."/>
            <person name="Davidsen T.M."/>
            <person name="Wayne K.J."/>
            <person name="Tettelin H."/>
            <person name="Glass J.I."/>
            <person name="Rusch D."/>
            <person name="Podicherti R."/>
            <person name="Tsui H.-C.T."/>
            <person name="Winkler M.E."/>
        </authorList>
    </citation>
    <scope>NUCLEOTIDE SEQUENCE</scope>
</reference>
<keyword evidence="7 9" id="KW-1133">Transmembrane helix</keyword>
<evidence type="ECO:0000256" key="8">
    <source>
        <dbReference type="ARBA" id="ARBA00023136"/>
    </source>
</evidence>
<feature type="domain" description="MotA/TolQ/ExbB proton channel" evidence="10">
    <location>
        <begin position="94"/>
        <end position="214"/>
    </location>
</feature>
<keyword evidence="6" id="KW-0653">Protein transport</keyword>
<comment type="similarity">
    <text evidence="2">Belongs to the ExbB/TolQ family.</text>
</comment>
<evidence type="ECO:0000256" key="7">
    <source>
        <dbReference type="ARBA" id="ARBA00022989"/>
    </source>
</evidence>
<evidence type="ECO:0000259" key="10">
    <source>
        <dbReference type="Pfam" id="PF01618"/>
    </source>
</evidence>